<keyword evidence="4" id="KW-1185">Reference proteome</keyword>
<dbReference type="PROSITE" id="PS51414">
    <property type="entry name" value="HSR"/>
    <property type="match status" value="1"/>
</dbReference>
<dbReference type="InterPro" id="IPR043563">
    <property type="entry name" value="Sp110/Sp140/Sp140L-like"/>
</dbReference>
<dbReference type="GO" id="GO:0000981">
    <property type="term" value="F:DNA-binding transcription factor activity, RNA polymerase II-specific"/>
    <property type="evidence" value="ECO:0007669"/>
    <property type="project" value="TreeGrafter"/>
</dbReference>
<dbReference type="Proteomes" id="UP000694398">
    <property type="component" value="Unassembled WGS sequence"/>
</dbReference>
<dbReference type="Ensembl" id="ENSCLAT00000017986.1">
    <property type="protein sequence ID" value="ENSCLAP00000017809.1"/>
    <property type="gene ID" value="ENSCLAG00000012221.1"/>
</dbReference>
<dbReference type="OMA" id="WDLAFIS"/>
<name>A0A8C2VMC9_CHILA</name>
<accession>A0A8C2VMC9</accession>
<evidence type="ECO:0000313" key="4">
    <source>
        <dbReference type="Proteomes" id="UP000694398"/>
    </source>
</evidence>
<feature type="region of interest" description="Disordered" evidence="1">
    <location>
        <begin position="133"/>
        <end position="160"/>
    </location>
</feature>
<dbReference type="GeneTree" id="ENSGT00940000162129"/>
<reference evidence="3" key="2">
    <citation type="submission" date="2025-09" db="UniProtKB">
        <authorList>
            <consortium name="Ensembl"/>
        </authorList>
    </citation>
    <scope>IDENTIFICATION</scope>
</reference>
<protein>
    <recommendedName>
        <fullName evidence="2">HSR domain-containing protein</fullName>
    </recommendedName>
</protein>
<evidence type="ECO:0000256" key="1">
    <source>
        <dbReference type="SAM" id="MobiDB-lite"/>
    </source>
</evidence>
<dbReference type="GO" id="GO:0005634">
    <property type="term" value="C:nucleus"/>
    <property type="evidence" value="ECO:0007669"/>
    <property type="project" value="InterPro"/>
</dbReference>
<evidence type="ECO:0000259" key="2">
    <source>
        <dbReference type="PROSITE" id="PS51414"/>
    </source>
</evidence>
<organism evidence="3 4">
    <name type="scientific">Chinchilla lanigera</name>
    <name type="common">Long-tailed chinchilla</name>
    <name type="synonym">Chinchilla villidera</name>
    <dbReference type="NCBI Taxonomy" id="34839"/>
    <lineage>
        <taxon>Eukaryota</taxon>
        <taxon>Metazoa</taxon>
        <taxon>Chordata</taxon>
        <taxon>Craniata</taxon>
        <taxon>Vertebrata</taxon>
        <taxon>Euteleostomi</taxon>
        <taxon>Mammalia</taxon>
        <taxon>Eutheria</taxon>
        <taxon>Euarchontoglires</taxon>
        <taxon>Glires</taxon>
        <taxon>Rodentia</taxon>
        <taxon>Hystricomorpha</taxon>
        <taxon>Chinchillidae</taxon>
        <taxon>Chinchilla</taxon>
    </lineage>
</organism>
<reference evidence="3" key="1">
    <citation type="submission" date="2025-08" db="UniProtKB">
        <authorList>
            <consortium name="Ensembl"/>
        </authorList>
    </citation>
    <scope>IDENTIFICATION</scope>
</reference>
<dbReference type="PANTHER" id="PTHR46386">
    <property type="entry name" value="NUCLEAR BODY PROTEIN SP140"/>
    <property type="match status" value="1"/>
</dbReference>
<evidence type="ECO:0000313" key="3">
    <source>
        <dbReference type="Ensembl" id="ENSCLAP00000017809.1"/>
    </source>
</evidence>
<dbReference type="AlphaFoldDB" id="A0A8C2VMC9"/>
<dbReference type="PANTHER" id="PTHR46386:SF8">
    <property type="entry name" value="NUCLEAR BODY PROTEIN SP140"/>
    <property type="match status" value="1"/>
</dbReference>
<feature type="domain" description="HSR" evidence="2">
    <location>
        <begin position="8"/>
        <end position="124"/>
    </location>
</feature>
<sequence length="160" mass="18129">MTSGGRDLSFRVVTGDQSTNEQVSHELIFKHFRKNKVEIATAVTMPFPFLMSLRDQALISEQMYENFQDACTNLVPVTRVVYDVLNELEKTFHPSLLKVLFSKTNLQAYPNLNKILRSFQNVSHEYKALLRTNGADTEEMPRVPSGGGKGNYGSSYQLPH</sequence>
<proteinExistence type="predicted"/>
<dbReference type="InterPro" id="IPR004865">
    <property type="entry name" value="HSR_dom"/>
</dbReference>
<dbReference type="Pfam" id="PF03172">
    <property type="entry name" value="HSR"/>
    <property type="match status" value="1"/>
</dbReference>